<accession>A0A1B7MG34</accession>
<proteinExistence type="predicted"/>
<keyword evidence="2" id="KW-1185">Reference proteome</keyword>
<evidence type="ECO:0000313" key="2">
    <source>
        <dbReference type="Proteomes" id="UP000092154"/>
    </source>
</evidence>
<dbReference type="PANTHER" id="PTHR46177">
    <property type="entry name" value="INTEGRASE CATALYTIC DOMAIN-CONTAINING PROTEIN"/>
    <property type="match status" value="1"/>
</dbReference>
<sequence length="145" mass="17095">MASGYSNPEIISHLRGYHDTSEFNVSLSLLKKCRSYWGLKSSYGQAHAVESIGPPIERVRKRFPKQGSHDMKQTLLQEEHIMVSRELILRYMNVHHPNEVQDRKSRQLKRGAYWTAGLHDIWVFDQHDKWRRFQLLLHVGIKPFS</sequence>
<evidence type="ECO:0000313" key="1">
    <source>
        <dbReference type="EMBL" id="OAX31571.1"/>
    </source>
</evidence>
<dbReference type="PANTHER" id="PTHR46177:SF1">
    <property type="entry name" value="INTEGRASE CATALYTIC DOMAIN-CONTAINING PROTEIN"/>
    <property type="match status" value="1"/>
</dbReference>
<protein>
    <submittedName>
        <fullName evidence="1">Uncharacterized protein</fullName>
    </submittedName>
</protein>
<reference evidence="1 2" key="1">
    <citation type="submission" date="2016-06" db="EMBL/GenBank/DDBJ databases">
        <title>Comparative genomics of the ectomycorrhizal sister species Rhizopogon vinicolor and Rhizopogon vesiculosus (Basidiomycota: Boletales) reveals a divergence of the mating type B locus.</title>
        <authorList>
            <consortium name="DOE Joint Genome Institute"/>
            <person name="Mujic A.B."/>
            <person name="Kuo A."/>
            <person name="Tritt A."/>
            <person name="Lipzen A."/>
            <person name="Chen C."/>
            <person name="Johnson J."/>
            <person name="Sharma A."/>
            <person name="Barry K."/>
            <person name="Grigoriev I.V."/>
            <person name="Spatafora J.W."/>
        </authorList>
    </citation>
    <scope>NUCLEOTIDE SEQUENCE [LARGE SCALE GENOMIC DNA]</scope>
    <source>
        <strain evidence="1 2">AM-OR11-026</strain>
    </source>
</reference>
<name>A0A1B7MG34_9AGAM</name>
<gene>
    <name evidence="1" type="ORF">K503DRAFT_812150</name>
</gene>
<dbReference type="STRING" id="1314800.A0A1B7MG34"/>
<dbReference type="EMBL" id="KV449342">
    <property type="protein sequence ID" value="OAX31571.1"/>
    <property type="molecule type" value="Genomic_DNA"/>
</dbReference>
<dbReference type="Proteomes" id="UP000092154">
    <property type="component" value="Unassembled WGS sequence"/>
</dbReference>
<dbReference type="InParanoid" id="A0A1B7MG34"/>
<organism evidence="1 2">
    <name type="scientific">Rhizopogon vinicolor AM-OR11-026</name>
    <dbReference type="NCBI Taxonomy" id="1314800"/>
    <lineage>
        <taxon>Eukaryota</taxon>
        <taxon>Fungi</taxon>
        <taxon>Dikarya</taxon>
        <taxon>Basidiomycota</taxon>
        <taxon>Agaricomycotina</taxon>
        <taxon>Agaricomycetes</taxon>
        <taxon>Agaricomycetidae</taxon>
        <taxon>Boletales</taxon>
        <taxon>Suillineae</taxon>
        <taxon>Rhizopogonaceae</taxon>
        <taxon>Rhizopogon</taxon>
    </lineage>
</organism>
<dbReference type="AlphaFoldDB" id="A0A1B7MG34"/>
<dbReference type="OrthoDB" id="2691381at2759"/>